<keyword evidence="4" id="KW-1185">Reference proteome</keyword>
<evidence type="ECO:0000256" key="1">
    <source>
        <dbReference type="SAM" id="SignalP"/>
    </source>
</evidence>
<evidence type="ECO:0000259" key="2">
    <source>
        <dbReference type="Pfam" id="PF07484"/>
    </source>
</evidence>
<dbReference type="Pfam" id="PF07484">
    <property type="entry name" value="Collar"/>
    <property type="match status" value="1"/>
</dbReference>
<dbReference type="EMBL" id="BSOY01000038">
    <property type="protein sequence ID" value="GLS01809.1"/>
    <property type="molecule type" value="Genomic_DNA"/>
</dbReference>
<dbReference type="SUPFAM" id="SSF88874">
    <property type="entry name" value="Receptor-binding domain of short tail fibre protein gp12"/>
    <property type="match status" value="1"/>
</dbReference>
<evidence type="ECO:0000313" key="3">
    <source>
        <dbReference type="EMBL" id="GLS01809.1"/>
    </source>
</evidence>
<proteinExistence type="predicted"/>
<dbReference type="Proteomes" id="UP001156921">
    <property type="component" value="Unassembled WGS sequence"/>
</dbReference>
<accession>A0ABQ6BPU6</accession>
<feature type="domain" description="Phage tail collar" evidence="2">
    <location>
        <begin position="33"/>
        <end position="89"/>
    </location>
</feature>
<reference evidence="4" key="1">
    <citation type="journal article" date="2019" name="Int. J. Syst. Evol. Microbiol.">
        <title>The Global Catalogue of Microorganisms (GCM) 10K type strain sequencing project: providing services to taxonomists for standard genome sequencing and annotation.</title>
        <authorList>
            <consortium name="The Broad Institute Genomics Platform"/>
            <consortium name="The Broad Institute Genome Sequencing Center for Infectious Disease"/>
            <person name="Wu L."/>
            <person name="Ma J."/>
        </authorList>
    </citation>
    <scope>NUCLEOTIDE SEQUENCE [LARGE SCALE GENOMIC DNA]</scope>
    <source>
        <strain evidence="4">NBRC 110107</strain>
    </source>
</reference>
<dbReference type="RefSeq" id="WP_284222669.1">
    <property type="nucleotide sequence ID" value="NZ_BSOY01000038.1"/>
</dbReference>
<organism evidence="3 4">
    <name type="scientific">Brevundimonas denitrificans</name>
    <dbReference type="NCBI Taxonomy" id="1443434"/>
    <lineage>
        <taxon>Bacteria</taxon>
        <taxon>Pseudomonadati</taxon>
        <taxon>Pseudomonadota</taxon>
        <taxon>Alphaproteobacteria</taxon>
        <taxon>Caulobacterales</taxon>
        <taxon>Caulobacteraceae</taxon>
        <taxon>Brevundimonas</taxon>
    </lineage>
</organism>
<dbReference type="InterPro" id="IPR011083">
    <property type="entry name" value="Phage_tail_collar_dom"/>
</dbReference>
<comment type="caution">
    <text evidence="3">The sequence shown here is derived from an EMBL/GenBank/DDBJ whole genome shotgun (WGS) entry which is preliminary data.</text>
</comment>
<feature type="chain" id="PRO_5046614238" evidence="1">
    <location>
        <begin position="27"/>
        <end position="196"/>
    </location>
</feature>
<gene>
    <name evidence="3" type="ORF">GCM10007859_18250</name>
</gene>
<keyword evidence="1" id="KW-0732">Signal</keyword>
<dbReference type="Gene3D" id="3.90.1340.10">
    <property type="entry name" value="Phage tail collar domain"/>
    <property type="match status" value="1"/>
</dbReference>
<feature type="signal peptide" evidence="1">
    <location>
        <begin position="1"/>
        <end position="26"/>
    </location>
</feature>
<name>A0ABQ6BPU6_9CAUL</name>
<evidence type="ECO:0000313" key="4">
    <source>
        <dbReference type="Proteomes" id="UP001156921"/>
    </source>
</evidence>
<protein>
    <submittedName>
        <fullName evidence="3">Microcystin dependent MdpB family protein</fullName>
    </submittedName>
</protein>
<dbReference type="InterPro" id="IPR037053">
    <property type="entry name" value="Phage_tail_collar_dom_sf"/>
</dbReference>
<sequence length="196" mass="19668">MKQFKVMGLAAISGLAVLGAAASANAQAEPILGQVSLFATNWCPVGWAQANGATIAIQSNSALFSLYGVTYGGNGTTNFALPNLQNRAPISWSSTNPIGAAVGSSSVTLTTAQMPAHTHVVLASSAATSTNNPAGGSLGTFPAGDAIYAANTSTPDVAMHAGIVTTTGGNQPVSTQSPVLSMNWCVAMQGIYPSRP</sequence>